<dbReference type="AlphaFoldDB" id="A0A172TFD5"/>
<dbReference type="EMBL" id="CP011388">
    <property type="protein sequence ID" value="ANE45614.1"/>
    <property type="molecule type" value="Genomic_DNA"/>
</dbReference>
<proteinExistence type="predicted"/>
<keyword evidence="1" id="KW-1133">Transmembrane helix</keyword>
<keyword evidence="1" id="KW-0472">Membrane</keyword>
<sequence length="88" mass="10175">MELILVLICGVYILFTYFRFDTHKNRRLLYNITIFAVFNMILAALSASKSGSYMLFWSLNGQALMLISLGWMMIGTISFVGYRFNRGE</sequence>
<dbReference type="RefSeq" id="WP_068604494.1">
    <property type="nucleotide sequence ID" value="NZ_CP011388.1"/>
</dbReference>
<dbReference type="STRING" id="1178515.SY83_04075"/>
<evidence type="ECO:0000256" key="1">
    <source>
        <dbReference type="SAM" id="Phobius"/>
    </source>
</evidence>
<feature type="transmembrane region" description="Helical" evidence="1">
    <location>
        <begin position="59"/>
        <end position="82"/>
    </location>
</feature>
<dbReference type="KEGG" id="pswu:SY83_04075"/>
<accession>A0A172TFD5</accession>
<organism evidence="2 3">
    <name type="scientific">Paenibacillus swuensis</name>
    <dbReference type="NCBI Taxonomy" id="1178515"/>
    <lineage>
        <taxon>Bacteria</taxon>
        <taxon>Bacillati</taxon>
        <taxon>Bacillota</taxon>
        <taxon>Bacilli</taxon>
        <taxon>Bacillales</taxon>
        <taxon>Paenibacillaceae</taxon>
        <taxon>Paenibacillus</taxon>
    </lineage>
</organism>
<dbReference type="PATRIC" id="fig|1178515.4.peg.811"/>
<dbReference type="Proteomes" id="UP000076927">
    <property type="component" value="Chromosome"/>
</dbReference>
<reference evidence="2 3" key="1">
    <citation type="submission" date="2015-01" db="EMBL/GenBank/DDBJ databases">
        <title>Paenibacillus swuensis/DY6/whole genome sequencing.</title>
        <authorList>
            <person name="Kim M.K."/>
            <person name="Srinivasan S."/>
            <person name="Lee J.-J."/>
        </authorList>
    </citation>
    <scope>NUCLEOTIDE SEQUENCE [LARGE SCALE GENOMIC DNA]</scope>
    <source>
        <strain evidence="2 3">DY6</strain>
    </source>
</reference>
<gene>
    <name evidence="2" type="ORF">SY83_04075</name>
</gene>
<protein>
    <submittedName>
        <fullName evidence="2">Uncharacterized protein</fullName>
    </submittedName>
</protein>
<evidence type="ECO:0000313" key="2">
    <source>
        <dbReference type="EMBL" id="ANE45614.1"/>
    </source>
</evidence>
<evidence type="ECO:0000313" key="3">
    <source>
        <dbReference type="Proteomes" id="UP000076927"/>
    </source>
</evidence>
<keyword evidence="1" id="KW-0812">Transmembrane</keyword>
<keyword evidence="3" id="KW-1185">Reference proteome</keyword>
<name>A0A172TFD5_9BACL</name>
<feature type="transmembrane region" description="Helical" evidence="1">
    <location>
        <begin position="28"/>
        <end position="47"/>
    </location>
</feature>